<keyword evidence="1" id="KW-0812">Transmembrane</keyword>
<sequence length="72" mass="7570">MYLGMLIFGWVLGLAAGLVASFVYGAPLWAGFLIWSFGGAAIALLGLVSLHLLPGDQAKERRHSARVGTRAG</sequence>
<proteinExistence type="predicted"/>
<evidence type="ECO:0000313" key="2">
    <source>
        <dbReference type="EMBL" id="MCV2868219.1"/>
    </source>
</evidence>
<comment type="caution">
    <text evidence="2">The sequence shown here is derived from an EMBL/GenBank/DDBJ whole genome shotgun (WGS) entry which is preliminary data.</text>
</comment>
<reference evidence="2 3" key="1">
    <citation type="submission" date="2022-10" db="EMBL/GenBank/DDBJ databases">
        <title>Defluviimonas sp. nov., isolated from ocean surface water.</title>
        <authorList>
            <person name="He W."/>
            <person name="Wang L."/>
            <person name="Zhang D.-F."/>
        </authorList>
    </citation>
    <scope>NUCLEOTIDE SEQUENCE [LARGE SCALE GENOMIC DNA]</scope>
    <source>
        <strain evidence="2 3">WL0002</strain>
    </source>
</reference>
<feature type="transmembrane region" description="Helical" evidence="1">
    <location>
        <begin position="7"/>
        <end position="26"/>
    </location>
</feature>
<keyword evidence="1" id="KW-0472">Membrane</keyword>
<evidence type="ECO:0000313" key="3">
    <source>
        <dbReference type="Proteomes" id="UP001652542"/>
    </source>
</evidence>
<feature type="transmembrane region" description="Helical" evidence="1">
    <location>
        <begin position="32"/>
        <end position="53"/>
    </location>
</feature>
<keyword evidence="1" id="KW-1133">Transmembrane helix</keyword>
<evidence type="ECO:0000256" key="1">
    <source>
        <dbReference type="SAM" id="Phobius"/>
    </source>
</evidence>
<accession>A0ABT2ZAS1</accession>
<dbReference type="Proteomes" id="UP001652542">
    <property type="component" value="Unassembled WGS sequence"/>
</dbReference>
<dbReference type="EMBL" id="JAOWKY010000001">
    <property type="protein sequence ID" value="MCV2868219.1"/>
    <property type="molecule type" value="Genomic_DNA"/>
</dbReference>
<keyword evidence="3" id="KW-1185">Reference proteome</keyword>
<dbReference type="RefSeq" id="WP_263733836.1">
    <property type="nucleotide sequence ID" value="NZ_JAOWKY010000001.1"/>
</dbReference>
<gene>
    <name evidence="2" type="ORF">OEW28_06210</name>
</gene>
<protein>
    <recommendedName>
        <fullName evidence="4">Major facilitator superfamily (MFS) profile domain-containing protein</fullName>
    </recommendedName>
</protein>
<name>A0ABT2ZAS1_9RHOB</name>
<organism evidence="2 3">
    <name type="scientific">Albidovulum marisflavi</name>
    <dbReference type="NCBI Taxonomy" id="2984159"/>
    <lineage>
        <taxon>Bacteria</taxon>
        <taxon>Pseudomonadati</taxon>
        <taxon>Pseudomonadota</taxon>
        <taxon>Alphaproteobacteria</taxon>
        <taxon>Rhodobacterales</taxon>
        <taxon>Paracoccaceae</taxon>
        <taxon>Albidovulum</taxon>
    </lineage>
</organism>
<evidence type="ECO:0008006" key="4">
    <source>
        <dbReference type="Google" id="ProtNLM"/>
    </source>
</evidence>